<proteinExistence type="predicted"/>
<keyword evidence="8" id="KW-0378">Hydrolase</keyword>
<dbReference type="GO" id="GO:0003964">
    <property type="term" value="F:RNA-directed DNA polymerase activity"/>
    <property type="evidence" value="ECO:0007669"/>
    <property type="project" value="UniProtKB-KW"/>
</dbReference>
<keyword evidence="4" id="KW-0540">Nuclease</keyword>
<evidence type="ECO:0000256" key="3">
    <source>
        <dbReference type="ARBA" id="ARBA00022695"/>
    </source>
</evidence>
<evidence type="ECO:0000256" key="4">
    <source>
        <dbReference type="ARBA" id="ARBA00022722"/>
    </source>
</evidence>
<dbReference type="EMBL" id="SSTD01002571">
    <property type="protein sequence ID" value="TYK27734.1"/>
    <property type="molecule type" value="Genomic_DNA"/>
</dbReference>
<dbReference type="Pfam" id="PF24626">
    <property type="entry name" value="SH3_Tf2-1"/>
    <property type="match status" value="1"/>
</dbReference>
<dbReference type="InterPro" id="IPR041588">
    <property type="entry name" value="Integrase_H2C2"/>
</dbReference>
<evidence type="ECO:0000256" key="11">
    <source>
        <dbReference type="ARBA" id="ARBA00022918"/>
    </source>
</evidence>
<dbReference type="GO" id="GO:0003887">
    <property type="term" value="F:DNA-directed DNA polymerase activity"/>
    <property type="evidence" value="ECO:0007669"/>
    <property type="project" value="UniProtKB-KW"/>
</dbReference>
<dbReference type="Gene3D" id="1.10.340.70">
    <property type="match status" value="1"/>
</dbReference>
<dbReference type="PANTHER" id="PTHR37984">
    <property type="entry name" value="PROTEIN CBG26694"/>
    <property type="match status" value="1"/>
</dbReference>
<dbReference type="PANTHER" id="PTHR37984:SF5">
    <property type="entry name" value="PROTEIN NYNRIN-LIKE"/>
    <property type="match status" value="1"/>
</dbReference>
<keyword evidence="11" id="KW-0695">RNA-directed DNA polymerase</keyword>
<evidence type="ECO:0000256" key="7">
    <source>
        <dbReference type="ARBA" id="ARBA00022759"/>
    </source>
</evidence>
<dbReference type="GO" id="GO:0015074">
    <property type="term" value="P:DNA integration"/>
    <property type="evidence" value="ECO:0007669"/>
    <property type="project" value="UniProtKB-KW"/>
</dbReference>
<keyword evidence="5" id="KW-0479">Metal-binding</keyword>
<name>A0A5D3DW58_CUCMM</name>
<gene>
    <name evidence="20" type="ORF">E5676_scaffold225G00840</name>
</gene>
<evidence type="ECO:0000256" key="14">
    <source>
        <dbReference type="ARBA" id="ARBA00023172"/>
    </source>
</evidence>
<feature type="domain" description="Tf2-1-like SH3-like" evidence="19">
    <location>
        <begin position="827"/>
        <end position="877"/>
    </location>
</feature>
<dbReference type="Pfam" id="PF17921">
    <property type="entry name" value="Integrase_H2C2"/>
    <property type="match status" value="1"/>
</dbReference>
<evidence type="ECO:0000256" key="2">
    <source>
        <dbReference type="ARBA" id="ARBA00022679"/>
    </source>
</evidence>
<dbReference type="GO" id="GO:0004190">
    <property type="term" value="F:aspartic-type endopeptidase activity"/>
    <property type="evidence" value="ECO:0007669"/>
    <property type="project" value="UniProtKB-KW"/>
</dbReference>
<dbReference type="Gene3D" id="3.10.10.10">
    <property type="entry name" value="HIV Type 1 Reverse Transcriptase, subunit A, domain 1"/>
    <property type="match status" value="1"/>
</dbReference>
<dbReference type="Pfam" id="PF00078">
    <property type="entry name" value="RVT_1"/>
    <property type="match status" value="1"/>
</dbReference>
<feature type="domain" description="Reverse transcriptase RNase H-like" evidence="17">
    <location>
        <begin position="615"/>
        <end position="669"/>
    </location>
</feature>
<keyword evidence="13" id="KW-0238">DNA-binding</keyword>
<dbReference type="Proteomes" id="UP000321947">
    <property type="component" value="Unassembled WGS sequence"/>
</dbReference>
<evidence type="ECO:0000256" key="13">
    <source>
        <dbReference type="ARBA" id="ARBA00023125"/>
    </source>
</evidence>
<dbReference type="InterPro" id="IPR043502">
    <property type="entry name" value="DNA/RNA_pol_sf"/>
</dbReference>
<evidence type="ECO:0000313" key="20">
    <source>
        <dbReference type="EMBL" id="TYK27734.1"/>
    </source>
</evidence>
<dbReference type="SUPFAM" id="SSF56672">
    <property type="entry name" value="DNA/RNA polymerases"/>
    <property type="match status" value="1"/>
</dbReference>
<feature type="region of interest" description="Disordered" evidence="15">
    <location>
        <begin position="45"/>
        <end position="71"/>
    </location>
</feature>
<dbReference type="InterPro" id="IPR043128">
    <property type="entry name" value="Rev_trsase/Diguanyl_cyclase"/>
</dbReference>
<keyword evidence="7" id="KW-0255">Endonuclease</keyword>
<keyword evidence="9" id="KW-0460">Magnesium</keyword>
<accession>A0A5D3DW58</accession>
<evidence type="ECO:0000259" key="17">
    <source>
        <dbReference type="Pfam" id="PF17917"/>
    </source>
</evidence>
<keyword evidence="14" id="KW-0233">DNA recombination</keyword>
<evidence type="ECO:0000256" key="10">
    <source>
        <dbReference type="ARBA" id="ARBA00022908"/>
    </source>
</evidence>
<keyword evidence="12" id="KW-0239">DNA-directed DNA polymerase</keyword>
<dbReference type="InterPro" id="IPR041373">
    <property type="entry name" value="RT_RNaseH"/>
</dbReference>
<reference evidence="20 21" key="1">
    <citation type="submission" date="2019-08" db="EMBL/GenBank/DDBJ databases">
        <title>Draft genome sequences of two oriental melons (Cucumis melo L. var makuwa).</title>
        <authorList>
            <person name="Kwon S.-Y."/>
        </authorList>
    </citation>
    <scope>NUCLEOTIDE SEQUENCE [LARGE SCALE GENOMIC DNA]</scope>
    <source>
        <strain evidence="21">cv. Chang Bougi</strain>
        <tissue evidence="20">Leaf</tissue>
    </source>
</reference>
<dbReference type="GO" id="GO:0006310">
    <property type="term" value="P:DNA recombination"/>
    <property type="evidence" value="ECO:0007669"/>
    <property type="project" value="UniProtKB-KW"/>
</dbReference>
<evidence type="ECO:0000256" key="15">
    <source>
        <dbReference type="SAM" id="MobiDB-lite"/>
    </source>
</evidence>
<evidence type="ECO:0000256" key="8">
    <source>
        <dbReference type="ARBA" id="ARBA00022801"/>
    </source>
</evidence>
<protein>
    <submittedName>
        <fullName evidence="20">Pol protein</fullName>
    </submittedName>
</protein>
<dbReference type="CDD" id="cd01647">
    <property type="entry name" value="RT_LTR"/>
    <property type="match status" value="1"/>
</dbReference>
<dbReference type="InterPro" id="IPR056924">
    <property type="entry name" value="SH3_Tf2-1"/>
</dbReference>
<dbReference type="Pfam" id="PF17917">
    <property type="entry name" value="RT_RNaseH"/>
    <property type="match status" value="1"/>
</dbReference>
<dbReference type="GO" id="GO:0006508">
    <property type="term" value="P:proteolysis"/>
    <property type="evidence" value="ECO:0007669"/>
    <property type="project" value="UniProtKB-KW"/>
</dbReference>
<dbReference type="FunFam" id="3.30.70.270:FF:000020">
    <property type="entry name" value="Transposon Tf2-6 polyprotein-like Protein"/>
    <property type="match status" value="1"/>
</dbReference>
<dbReference type="GO" id="GO:0046872">
    <property type="term" value="F:metal ion binding"/>
    <property type="evidence" value="ECO:0007669"/>
    <property type="project" value="UniProtKB-KW"/>
</dbReference>
<feature type="compositionally biased region" description="Basic residues" evidence="15">
    <location>
        <begin position="45"/>
        <end position="59"/>
    </location>
</feature>
<keyword evidence="6" id="KW-0064">Aspartyl protease</keyword>
<keyword evidence="10" id="KW-0229">DNA integration</keyword>
<dbReference type="Pfam" id="PF08284">
    <property type="entry name" value="RVP_2"/>
    <property type="match status" value="1"/>
</dbReference>
<feature type="domain" description="Integrase zinc-binding" evidence="18">
    <location>
        <begin position="722"/>
        <end position="766"/>
    </location>
</feature>
<evidence type="ECO:0000259" key="18">
    <source>
        <dbReference type="Pfam" id="PF17921"/>
    </source>
</evidence>
<dbReference type="AlphaFoldDB" id="A0A5D3DW58"/>
<keyword evidence="2" id="KW-0808">Transferase</keyword>
<evidence type="ECO:0000256" key="5">
    <source>
        <dbReference type="ARBA" id="ARBA00022723"/>
    </source>
</evidence>
<evidence type="ECO:0000259" key="19">
    <source>
        <dbReference type="Pfam" id="PF24626"/>
    </source>
</evidence>
<evidence type="ECO:0000256" key="6">
    <source>
        <dbReference type="ARBA" id="ARBA00022750"/>
    </source>
</evidence>
<comment type="caution">
    <text evidence="20">The sequence shown here is derived from an EMBL/GenBank/DDBJ whole genome shotgun (WGS) entry which is preliminary data.</text>
</comment>
<feature type="domain" description="Reverse transcriptase" evidence="16">
    <location>
        <begin position="377"/>
        <end position="515"/>
    </location>
</feature>
<dbReference type="InterPro" id="IPR000477">
    <property type="entry name" value="RT_dom"/>
</dbReference>
<dbReference type="GO" id="GO:0003677">
    <property type="term" value="F:DNA binding"/>
    <property type="evidence" value="ECO:0007669"/>
    <property type="project" value="UniProtKB-KW"/>
</dbReference>
<evidence type="ECO:0000256" key="9">
    <source>
        <dbReference type="ARBA" id="ARBA00022842"/>
    </source>
</evidence>
<dbReference type="InterPro" id="IPR050951">
    <property type="entry name" value="Retrovirus_Pol_polyprotein"/>
</dbReference>
<evidence type="ECO:0000256" key="1">
    <source>
        <dbReference type="ARBA" id="ARBA00022670"/>
    </source>
</evidence>
<organism evidence="20 21">
    <name type="scientific">Cucumis melo var. makuwa</name>
    <name type="common">Oriental melon</name>
    <dbReference type="NCBI Taxonomy" id="1194695"/>
    <lineage>
        <taxon>Eukaryota</taxon>
        <taxon>Viridiplantae</taxon>
        <taxon>Streptophyta</taxon>
        <taxon>Embryophyta</taxon>
        <taxon>Tracheophyta</taxon>
        <taxon>Spermatophyta</taxon>
        <taxon>Magnoliopsida</taxon>
        <taxon>eudicotyledons</taxon>
        <taxon>Gunneridae</taxon>
        <taxon>Pentapetalae</taxon>
        <taxon>rosids</taxon>
        <taxon>fabids</taxon>
        <taxon>Cucurbitales</taxon>
        <taxon>Cucurbitaceae</taxon>
        <taxon>Benincaseae</taxon>
        <taxon>Cucumis</taxon>
    </lineage>
</organism>
<keyword evidence="1" id="KW-0645">Protease</keyword>
<evidence type="ECO:0000313" key="21">
    <source>
        <dbReference type="Proteomes" id="UP000321947"/>
    </source>
</evidence>
<dbReference type="Gene3D" id="3.30.70.270">
    <property type="match status" value="2"/>
</dbReference>
<evidence type="ECO:0000259" key="16">
    <source>
        <dbReference type="Pfam" id="PF00078"/>
    </source>
</evidence>
<keyword evidence="3" id="KW-0548">Nucleotidyltransferase</keyword>
<sequence>MDEANADKRKNGVDGGFDGEMMTTIVDNRLAWCLAACNFDLGKMSPRRGASRGGRRGKGAGRTQPEEQPAAQAAIPITSVTQEDLTTMEQRYQDMLRDALTPFHAVQQTSPASAQALVEPRSCQTNCSDVVGFCRDHLQTEAPLGGRLQKRMLGGDVNQITWEQFKESFYAKFFFATLRDMSLHERADLSKSTGRGSTPAGKTLRELPACRSCGRSYGGRCLAGSGVCYKCKQPRHIADFCMLPILGHFAFVLFDSESSHSFISLVFVQHMCLEIEPSSSILSISTSSEEVILSKEKIKACQVEVANHVLDVVFNSPLATSFKYKGAGTVVLPKVISAIKAMVREYLDVFPDELSRLPLLREIDLSIELDSGTIHISTASYRMSLPKLKELKLQGAIVLSKIDLRLGYHQLRIRDSDIPKTAFRSRYGHYEFIVMSFGLTNAPAVFMDLMNRVFKDFLDTFVIVFIDDILVYSKIEAEHEEHLHQILETLRANKLYVKFSKCEFWLKKVSFLGHVVSNEGVVVDLIKIEAVTGWPRPSTVSEVRSFFGLAGYYRRFVEDFSRIVSPLTQLTRKGTPFVSSPTCESSFQDLKQKTVTAPVLTVLDGFGGFVIYSNASKKRLELAAVVFALKIWRHYLYGEKLQIFINHKSLKYFFMQKELNMRQRRWLELVNMTARFCITQLNDLYLVEEHRLAEARKDGEFSISFDDGLMFKRRLCIRANNRVKTELLTEAHNSPFFMHSGSTKMYQDLKRVYWWRNMDREVAEFVVVDKPTKSAHFIPGISTYIASVVGLLYVGVRLVCRDQGKLVQTTNAAIQKIRAPPMKCVLRFEKKGKPSPCFVGLFEILEWIGLVAYRLASPPSLSAVHDVFHVSILRKYVADLTHVVDFEPLQINENLSYEEQPVQILAREIKMLHNR</sequence>
<evidence type="ECO:0000256" key="12">
    <source>
        <dbReference type="ARBA" id="ARBA00022932"/>
    </source>
</evidence>
<dbReference type="GO" id="GO:0004519">
    <property type="term" value="F:endonuclease activity"/>
    <property type="evidence" value="ECO:0007669"/>
    <property type="project" value="UniProtKB-KW"/>
</dbReference>